<reference evidence="5" key="1">
    <citation type="submission" date="2013-12" db="EMBL/GenBank/DDBJ databases">
        <authorList>
            <person name="Genoscope - CEA"/>
        </authorList>
    </citation>
    <scope>NUCLEOTIDE SEQUENCE</scope>
    <source>
        <strain evidence="5">CBS 1993</strain>
    </source>
</reference>
<dbReference type="InterPro" id="IPR003124">
    <property type="entry name" value="WH2_dom"/>
</dbReference>
<dbReference type="PROSITE" id="PS50229">
    <property type="entry name" value="WH1"/>
    <property type="match status" value="1"/>
</dbReference>
<feature type="compositionally biased region" description="Low complexity" evidence="2">
    <location>
        <begin position="358"/>
        <end position="375"/>
    </location>
</feature>
<keyword evidence="6" id="KW-1185">Reference proteome</keyword>
<evidence type="ECO:0000313" key="6">
    <source>
        <dbReference type="Proteomes" id="UP000019384"/>
    </source>
</evidence>
<feature type="region of interest" description="Disordered" evidence="2">
    <location>
        <begin position="215"/>
        <end position="728"/>
    </location>
</feature>
<dbReference type="Pfam" id="PF02205">
    <property type="entry name" value="WH2"/>
    <property type="match status" value="1"/>
</dbReference>
<dbReference type="Pfam" id="PF00568">
    <property type="entry name" value="WH1"/>
    <property type="match status" value="1"/>
</dbReference>
<evidence type="ECO:0000256" key="1">
    <source>
        <dbReference type="ARBA" id="ARBA00022553"/>
    </source>
</evidence>
<dbReference type="SUPFAM" id="SSF50729">
    <property type="entry name" value="PH domain-like"/>
    <property type="match status" value="1"/>
</dbReference>
<protein>
    <recommendedName>
        <fullName evidence="7">WH1 domain-containing protein</fullName>
    </recommendedName>
</protein>
<dbReference type="RefSeq" id="XP_022457208.1">
    <property type="nucleotide sequence ID" value="XM_022605772.1"/>
</dbReference>
<dbReference type="HOGENOM" id="CLU_015385_1_2_1"/>
<dbReference type="OrthoDB" id="8963340at2759"/>
<evidence type="ECO:0000313" key="5">
    <source>
        <dbReference type="EMBL" id="CDK25196.1"/>
    </source>
</evidence>
<feature type="compositionally biased region" description="Pro residues" evidence="2">
    <location>
        <begin position="321"/>
        <end position="333"/>
    </location>
</feature>
<feature type="compositionally biased region" description="Pro residues" evidence="2">
    <location>
        <begin position="612"/>
        <end position="629"/>
    </location>
</feature>
<dbReference type="GO" id="GO:0030479">
    <property type="term" value="C:actin cortical patch"/>
    <property type="evidence" value="ECO:0007669"/>
    <property type="project" value="EnsemblFungi"/>
</dbReference>
<feature type="compositionally biased region" description="Low complexity" evidence="2">
    <location>
        <begin position="700"/>
        <end position="712"/>
    </location>
</feature>
<dbReference type="EMBL" id="HG793125">
    <property type="protein sequence ID" value="CDK25196.1"/>
    <property type="molecule type" value="Genomic_DNA"/>
</dbReference>
<dbReference type="GO" id="GO:0140224">
    <property type="term" value="C:SLAC complex"/>
    <property type="evidence" value="ECO:0007669"/>
    <property type="project" value="EnsemblFungi"/>
</dbReference>
<keyword evidence="1" id="KW-0597">Phosphoprotein</keyword>
<evidence type="ECO:0000259" key="3">
    <source>
        <dbReference type="PROSITE" id="PS50229"/>
    </source>
</evidence>
<reference evidence="5" key="2">
    <citation type="submission" date="2014-02" db="EMBL/GenBank/DDBJ databases">
        <title>Complete DNA sequence of /Kuraishia capsulata/ illustrates novel genomic features among budding yeasts (/Saccharomycotina/).</title>
        <authorList>
            <person name="Morales L."/>
            <person name="Noel B."/>
            <person name="Porcel B."/>
            <person name="Marcet-Houben M."/>
            <person name="Hullo M-F."/>
            <person name="Sacerdot C."/>
            <person name="Tekaia F."/>
            <person name="Leh-Louis V."/>
            <person name="Despons L."/>
            <person name="Khanna V."/>
            <person name="Aury J-M."/>
            <person name="Barbe V."/>
            <person name="Couloux A."/>
            <person name="Labadie K."/>
            <person name="Pelletier E."/>
            <person name="Souciet J-L."/>
            <person name="Boekhout T."/>
            <person name="Gabaldon T."/>
            <person name="Wincker P."/>
            <person name="Dujon B."/>
        </authorList>
    </citation>
    <scope>NUCLEOTIDE SEQUENCE</scope>
    <source>
        <strain evidence="5">CBS 1993</strain>
    </source>
</reference>
<dbReference type="FunFam" id="2.30.29.30:FF:000281">
    <property type="entry name" value="Actin associated protein"/>
    <property type="match status" value="1"/>
</dbReference>
<name>W6MH02_9ASCO</name>
<feature type="compositionally biased region" description="Pro residues" evidence="2">
    <location>
        <begin position="458"/>
        <end position="475"/>
    </location>
</feature>
<dbReference type="InterPro" id="IPR000697">
    <property type="entry name" value="WH1/EVH1_dom"/>
</dbReference>
<dbReference type="GeneID" id="34518596"/>
<proteinExistence type="predicted"/>
<sequence>MVVLTSADKEKIKRAIPKNANKIIAAGVARLYIAHPDPQAWQFTGLSGAIVFVDDLVGHTFFLKLVDIIGHRGVIWDQELYVGFQYNQDRSFFHSFELEECFGGLLFEETGEASQFYKKVTSKEKHGSKQTIQNKNAIALKKKPDAPRAAGPRGDMGDPINAQRVRRTRGPIYYDDVPPPEWRSFYAELESMGISEDMIADNRDFIKNYINEQGGPLVGLEPPIPRKFQYKTASNDTPSQSRIASGSSIKKKKAPPPPPPGVPAAPHAVPAPSMHSSDNDSGYDFNPPDFEPVTSSSTTPHHSSAETTRGSTPAPIASTPAPEPAPAVAPTPAGPVHKVPPAMPFLGQNAHPPAPVGQPQQPHYQQSSPFGANGNAPPPPARNGVPTQYGQRPPVHNVPPPPPSRNPGPSVPPRGGAPPPLPPKAPSRAPGPALPGRGPVPTPYGQPSAPQQTQGRTPPAPPPPRRGNGPPPPPSRATARPTAPPQLPTSPRPMSPPQNVYPAQQQTQYQPQQTQSPYQQQSPYQPQQQQPQSPYQPQQQQPQSPYQPQQSAYQPPQNPYQPQSPYQPQQSIPQAPPMPQSPTPVAPPLPTAHNTIPVAPPPPPMTQSAIPVAPPPPPMASGGPPPPPMGGFSQESPAPALPQVDGGRDALLASIRSSGLGSLKKVDKSQLDKPSVLLQEAKGEPVAQPSGNGGAPGQPASLADALAAALSSRKSKVALSDDDDDGDW</sequence>
<gene>
    <name evidence="5" type="ORF">KUCA_T00001163001</name>
</gene>
<dbReference type="Gene3D" id="2.30.29.30">
    <property type="entry name" value="Pleckstrin-homology domain (PH domain)/Phosphotyrosine-binding domain (PTB)"/>
    <property type="match status" value="1"/>
</dbReference>
<dbReference type="CDD" id="cd01205">
    <property type="entry name" value="EVH1_WASP-like"/>
    <property type="match status" value="1"/>
</dbReference>
<feature type="compositionally biased region" description="Pro residues" evidence="2">
    <location>
        <begin position="574"/>
        <end position="590"/>
    </location>
</feature>
<feature type="domain" description="WH1" evidence="3">
    <location>
        <begin position="16"/>
        <end position="127"/>
    </location>
</feature>
<feature type="compositionally biased region" description="Pro residues" evidence="2">
    <location>
        <begin position="396"/>
        <end position="425"/>
    </location>
</feature>
<feature type="compositionally biased region" description="Low complexity" evidence="2">
    <location>
        <begin position="426"/>
        <end position="437"/>
    </location>
</feature>
<feature type="compositionally biased region" description="Pro residues" evidence="2">
    <location>
        <begin position="482"/>
        <end position="496"/>
    </location>
</feature>
<feature type="compositionally biased region" description="Low complexity" evidence="2">
    <location>
        <begin position="264"/>
        <end position="276"/>
    </location>
</feature>
<dbReference type="GO" id="GO:2000601">
    <property type="term" value="P:positive regulation of Arp2/3 complex-mediated actin nucleation"/>
    <property type="evidence" value="ECO:0007669"/>
    <property type="project" value="EnsemblFungi"/>
</dbReference>
<dbReference type="InterPro" id="IPR011993">
    <property type="entry name" value="PH-like_dom_sf"/>
</dbReference>
<feature type="compositionally biased region" description="Polar residues" evidence="2">
    <location>
        <begin position="231"/>
        <end position="242"/>
    </location>
</feature>
<dbReference type="GO" id="GO:0051666">
    <property type="term" value="P:actin cortical patch localization"/>
    <property type="evidence" value="ECO:0007669"/>
    <property type="project" value="EnsemblFungi"/>
</dbReference>
<dbReference type="GO" id="GO:0003779">
    <property type="term" value="F:actin binding"/>
    <property type="evidence" value="ECO:0007669"/>
    <property type="project" value="EnsemblFungi"/>
</dbReference>
<feature type="compositionally biased region" description="Low complexity" evidence="2">
    <location>
        <begin position="294"/>
        <end position="320"/>
    </location>
</feature>
<dbReference type="GO" id="GO:0032233">
    <property type="term" value="P:positive regulation of actin filament bundle assembly"/>
    <property type="evidence" value="ECO:0007669"/>
    <property type="project" value="EnsemblFungi"/>
</dbReference>
<dbReference type="Proteomes" id="UP000019384">
    <property type="component" value="Unassembled WGS sequence"/>
</dbReference>
<feature type="domain" description="WH2" evidence="4">
    <location>
        <begin position="647"/>
        <end position="666"/>
    </location>
</feature>
<dbReference type="SMART" id="SM00461">
    <property type="entry name" value="WH1"/>
    <property type="match status" value="1"/>
</dbReference>
<dbReference type="GO" id="GO:0030041">
    <property type="term" value="P:actin filament polymerization"/>
    <property type="evidence" value="ECO:0007669"/>
    <property type="project" value="EnsemblFungi"/>
</dbReference>
<dbReference type="GO" id="GO:0071933">
    <property type="term" value="F:Arp2/3 complex binding"/>
    <property type="evidence" value="ECO:0007669"/>
    <property type="project" value="EnsemblFungi"/>
</dbReference>
<organism evidence="5 6">
    <name type="scientific">Kuraishia capsulata CBS 1993</name>
    <dbReference type="NCBI Taxonomy" id="1382522"/>
    <lineage>
        <taxon>Eukaryota</taxon>
        <taxon>Fungi</taxon>
        <taxon>Dikarya</taxon>
        <taxon>Ascomycota</taxon>
        <taxon>Saccharomycotina</taxon>
        <taxon>Pichiomycetes</taxon>
        <taxon>Pichiales</taxon>
        <taxon>Pichiaceae</taxon>
        <taxon>Kuraishia</taxon>
    </lineage>
</organism>
<dbReference type="AlphaFoldDB" id="W6MH02"/>
<dbReference type="PROSITE" id="PS51082">
    <property type="entry name" value="WH2"/>
    <property type="match status" value="1"/>
</dbReference>
<dbReference type="InterPro" id="IPR033927">
    <property type="entry name" value="WASPfam_EVH1"/>
</dbReference>
<dbReference type="STRING" id="1382522.W6MH02"/>
<accession>W6MH02</accession>
<feature type="compositionally biased region" description="Low complexity" evidence="2">
    <location>
        <begin position="497"/>
        <end position="573"/>
    </location>
</feature>
<evidence type="ECO:0000256" key="2">
    <source>
        <dbReference type="SAM" id="MobiDB-lite"/>
    </source>
</evidence>
<dbReference type="GO" id="GO:0045010">
    <property type="term" value="P:actin nucleation"/>
    <property type="evidence" value="ECO:0007669"/>
    <property type="project" value="EnsemblFungi"/>
</dbReference>
<feature type="region of interest" description="Disordered" evidence="2">
    <location>
        <begin position="127"/>
        <end position="161"/>
    </location>
</feature>
<evidence type="ECO:0000259" key="4">
    <source>
        <dbReference type="PROSITE" id="PS51082"/>
    </source>
</evidence>
<evidence type="ECO:0008006" key="7">
    <source>
        <dbReference type="Google" id="ProtNLM"/>
    </source>
</evidence>